<reference evidence="12" key="2">
    <citation type="submission" date="2024-08" db="UniProtKB">
        <authorList>
            <consortium name="EnsemblMetazoa"/>
        </authorList>
    </citation>
    <scope>IDENTIFICATION</scope>
</reference>
<dbReference type="SMART" id="SM00355">
    <property type="entry name" value="ZnF_C2H2"/>
    <property type="match status" value="5"/>
</dbReference>
<dbReference type="Proteomes" id="UP000019118">
    <property type="component" value="Unassembled WGS sequence"/>
</dbReference>
<comment type="subcellular location">
    <subcellularLocation>
        <location evidence="1">Nucleus</location>
    </subcellularLocation>
</comment>
<dbReference type="Pfam" id="PF18366">
    <property type="entry name" value="zf_ZIC"/>
    <property type="match status" value="1"/>
</dbReference>
<dbReference type="GO" id="GO:0000978">
    <property type="term" value="F:RNA polymerase II cis-regulatory region sequence-specific DNA binding"/>
    <property type="evidence" value="ECO:0007669"/>
    <property type="project" value="TreeGrafter"/>
</dbReference>
<dbReference type="FunFam" id="3.30.160.60:FF:000031">
    <property type="entry name" value="GLI family zinc finger 3"/>
    <property type="match status" value="1"/>
</dbReference>
<keyword evidence="5 9" id="KW-0863">Zinc-finger</keyword>
<comment type="similarity">
    <text evidence="2">Belongs to the GLI C2H2-type zinc-finger protein family.</text>
</comment>
<name>A0AAR5PGJ8_DENPD</name>
<dbReference type="EnsemblMetazoa" id="XM_019904322.1">
    <property type="protein sequence ID" value="XP_019759881.1"/>
    <property type="gene ID" value="LOC109537539"/>
</dbReference>
<feature type="compositionally biased region" description="Basic residues" evidence="10">
    <location>
        <begin position="314"/>
        <end position="329"/>
    </location>
</feature>
<dbReference type="InterPro" id="IPR013087">
    <property type="entry name" value="Znf_C2H2_type"/>
</dbReference>
<evidence type="ECO:0000259" key="11">
    <source>
        <dbReference type="PROSITE" id="PS50157"/>
    </source>
</evidence>
<dbReference type="PROSITE" id="PS00028">
    <property type="entry name" value="ZINC_FINGER_C2H2_1"/>
    <property type="match status" value="3"/>
</dbReference>
<dbReference type="PROSITE" id="PS50157">
    <property type="entry name" value="ZINC_FINGER_C2H2_2"/>
    <property type="match status" value="4"/>
</dbReference>
<evidence type="ECO:0000313" key="13">
    <source>
        <dbReference type="Proteomes" id="UP000019118"/>
    </source>
</evidence>
<dbReference type="GO" id="GO:0000981">
    <property type="term" value="F:DNA-binding transcription factor activity, RNA polymerase II-specific"/>
    <property type="evidence" value="ECO:0007669"/>
    <property type="project" value="TreeGrafter"/>
</dbReference>
<evidence type="ECO:0000256" key="7">
    <source>
        <dbReference type="ARBA" id="ARBA00023125"/>
    </source>
</evidence>
<evidence type="ECO:0000256" key="10">
    <source>
        <dbReference type="SAM" id="MobiDB-lite"/>
    </source>
</evidence>
<dbReference type="RefSeq" id="XP_019759881.1">
    <property type="nucleotide sequence ID" value="XM_019904322.2"/>
</dbReference>
<feature type="domain" description="C2H2-type" evidence="11">
    <location>
        <begin position="298"/>
        <end position="327"/>
    </location>
</feature>
<keyword evidence="7" id="KW-0238">DNA-binding</keyword>
<dbReference type="GO" id="GO:0008270">
    <property type="term" value="F:zinc ion binding"/>
    <property type="evidence" value="ECO:0007669"/>
    <property type="project" value="UniProtKB-KW"/>
</dbReference>
<protein>
    <recommendedName>
        <fullName evidence="11">C2H2-type domain-containing protein</fullName>
    </recommendedName>
</protein>
<dbReference type="SUPFAM" id="SSF57667">
    <property type="entry name" value="beta-beta-alpha zinc fingers"/>
    <property type="match status" value="2"/>
</dbReference>
<dbReference type="InterPro" id="IPR043359">
    <property type="entry name" value="GLI-like"/>
</dbReference>
<feature type="region of interest" description="Disordered" evidence="10">
    <location>
        <begin position="382"/>
        <end position="402"/>
    </location>
</feature>
<proteinExistence type="inferred from homology"/>
<evidence type="ECO:0000256" key="2">
    <source>
        <dbReference type="ARBA" id="ARBA00010831"/>
    </source>
</evidence>
<dbReference type="Pfam" id="PF00096">
    <property type="entry name" value="zf-C2H2"/>
    <property type="match status" value="2"/>
</dbReference>
<dbReference type="InterPro" id="IPR056436">
    <property type="entry name" value="Znf-C2H2_ZIC1-5/GLI1-3-like"/>
</dbReference>
<dbReference type="Pfam" id="PF23561">
    <property type="entry name" value="zf-C2H2_15"/>
    <property type="match status" value="1"/>
</dbReference>
<dbReference type="InterPro" id="IPR041643">
    <property type="entry name" value="Znf_ZIC"/>
</dbReference>
<evidence type="ECO:0000256" key="3">
    <source>
        <dbReference type="ARBA" id="ARBA00022723"/>
    </source>
</evidence>
<keyword evidence="3" id="KW-0479">Metal-binding</keyword>
<feature type="domain" description="C2H2-type" evidence="11">
    <location>
        <begin position="238"/>
        <end position="267"/>
    </location>
</feature>
<dbReference type="FunFam" id="3.30.160.60:FF:001102">
    <property type="entry name" value="Transcription factor IIIA"/>
    <property type="match status" value="1"/>
</dbReference>
<keyword evidence="6" id="KW-0862">Zinc</keyword>
<dbReference type="InterPro" id="IPR036236">
    <property type="entry name" value="Znf_C2H2_sf"/>
</dbReference>
<evidence type="ECO:0000313" key="12">
    <source>
        <dbReference type="EnsemblMetazoa" id="XP_019759881.1"/>
    </source>
</evidence>
<dbReference type="KEGG" id="dpa:109537539"/>
<reference evidence="13" key="1">
    <citation type="journal article" date="2013" name="Genome Biol.">
        <title>Draft genome of the mountain pine beetle, Dendroctonus ponderosae Hopkins, a major forest pest.</title>
        <authorList>
            <person name="Keeling C.I."/>
            <person name="Yuen M.M."/>
            <person name="Liao N.Y."/>
            <person name="Docking T.R."/>
            <person name="Chan S.K."/>
            <person name="Taylor G.A."/>
            <person name="Palmquist D.L."/>
            <person name="Jackman S.D."/>
            <person name="Nguyen A."/>
            <person name="Li M."/>
            <person name="Henderson H."/>
            <person name="Janes J.K."/>
            <person name="Zhao Y."/>
            <person name="Pandoh P."/>
            <person name="Moore R."/>
            <person name="Sperling F.A."/>
            <person name="Huber D.P."/>
            <person name="Birol I."/>
            <person name="Jones S.J."/>
            <person name="Bohlmann J."/>
        </authorList>
    </citation>
    <scope>NUCLEOTIDE SEQUENCE</scope>
</reference>
<dbReference type="GO" id="GO:0140297">
    <property type="term" value="F:DNA-binding transcription factor binding"/>
    <property type="evidence" value="ECO:0007669"/>
    <property type="project" value="UniProtKB-ARBA"/>
</dbReference>
<dbReference type="PANTHER" id="PTHR45718:SF8">
    <property type="entry name" value="GLIS FAMILY ZINC FINGER 2"/>
    <property type="match status" value="1"/>
</dbReference>
<dbReference type="Gene3D" id="3.30.160.60">
    <property type="entry name" value="Classic Zinc Finger"/>
    <property type="match status" value="4"/>
</dbReference>
<dbReference type="AlphaFoldDB" id="A0AAR5PGJ8"/>
<feature type="region of interest" description="Disordered" evidence="10">
    <location>
        <begin position="314"/>
        <end position="356"/>
    </location>
</feature>
<evidence type="ECO:0000256" key="1">
    <source>
        <dbReference type="ARBA" id="ARBA00004123"/>
    </source>
</evidence>
<dbReference type="GO" id="GO:0005634">
    <property type="term" value="C:nucleus"/>
    <property type="evidence" value="ECO:0007669"/>
    <property type="project" value="UniProtKB-SubCell"/>
</dbReference>
<keyword evidence="8" id="KW-0539">Nucleus</keyword>
<feature type="domain" description="C2H2-type" evidence="11">
    <location>
        <begin position="210"/>
        <end position="237"/>
    </location>
</feature>
<evidence type="ECO:0000256" key="8">
    <source>
        <dbReference type="ARBA" id="ARBA00023242"/>
    </source>
</evidence>
<sequence>MLSPFIDNPQLGTYGFRVSPSHNGGTPPVPISHQNPASAMSISDFATYPQNHHFQPNYGHMSFNHPGGYPGRDFLMRREPDFPTAQTAPTNPMMLHPSEIPPQHHNIHIPTQMLISRLEHHSSYQQQTQQYMNHPMAMSHHPDNPLTGNFFKYMKQGRQPIMVCSWTDLGPRNTRKVCGREFSRIEDLVAHLAVDHVGGPEITDHACHWQDCSRNGKAFKAKYKLVNHLRVHTGERPFVCPFQNCGKLFARSENLKIHKRTHTGEKPFKCEFEGCDRRFANSSDRKKHSHVHTSEKPYNCGEPGCDKAYTHPSSLRKHMKAHPGNRRSPNRSSDGEDSSVSSNESLPGGSPHGQIVGNVRQTVSENAAAHWYCHPDNPGLQSDRLTPMAPPYSGLHGQGSPY</sequence>
<evidence type="ECO:0000256" key="5">
    <source>
        <dbReference type="ARBA" id="ARBA00022771"/>
    </source>
</evidence>
<dbReference type="GeneID" id="109537539"/>
<accession>A0AAR5PGJ8</accession>
<dbReference type="FunFam" id="3.30.160.60:FF:000035">
    <property type="entry name" value="Zinc finger protein ZIC 1"/>
    <property type="match status" value="1"/>
</dbReference>
<evidence type="ECO:0000256" key="6">
    <source>
        <dbReference type="ARBA" id="ARBA00022833"/>
    </source>
</evidence>
<keyword evidence="4" id="KW-0677">Repeat</keyword>
<evidence type="ECO:0000256" key="4">
    <source>
        <dbReference type="ARBA" id="ARBA00022737"/>
    </source>
</evidence>
<feature type="domain" description="C2H2-type" evidence="11">
    <location>
        <begin position="268"/>
        <end position="297"/>
    </location>
</feature>
<dbReference type="PANTHER" id="PTHR45718">
    <property type="entry name" value="TRANSCRIPTIONAL ACTIVATOR CUBITUS INTERRUPTUS"/>
    <property type="match status" value="1"/>
</dbReference>
<organism evidence="12 13">
    <name type="scientific">Dendroctonus ponderosae</name>
    <name type="common">Mountain pine beetle</name>
    <dbReference type="NCBI Taxonomy" id="77166"/>
    <lineage>
        <taxon>Eukaryota</taxon>
        <taxon>Metazoa</taxon>
        <taxon>Ecdysozoa</taxon>
        <taxon>Arthropoda</taxon>
        <taxon>Hexapoda</taxon>
        <taxon>Insecta</taxon>
        <taxon>Pterygota</taxon>
        <taxon>Neoptera</taxon>
        <taxon>Endopterygota</taxon>
        <taxon>Coleoptera</taxon>
        <taxon>Polyphaga</taxon>
        <taxon>Cucujiformia</taxon>
        <taxon>Curculionidae</taxon>
        <taxon>Scolytinae</taxon>
        <taxon>Dendroctonus</taxon>
    </lineage>
</organism>
<keyword evidence="13" id="KW-1185">Reference proteome</keyword>
<dbReference type="FunFam" id="3.30.160.60:FF:000041">
    <property type="entry name" value="Zinc finger protein ZIC 1"/>
    <property type="match status" value="1"/>
</dbReference>
<evidence type="ECO:0000256" key="9">
    <source>
        <dbReference type="PROSITE-ProRule" id="PRU00042"/>
    </source>
</evidence>